<dbReference type="EMBL" id="LR798288">
    <property type="protein sequence ID" value="CAB5220790.1"/>
    <property type="molecule type" value="Genomic_DNA"/>
</dbReference>
<protein>
    <submittedName>
        <fullName evidence="1">Uncharacterized protein</fullName>
    </submittedName>
</protein>
<reference evidence="1" key="1">
    <citation type="submission" date="2020-05" db="EMBL/GenBank/DDBJ databases">
        <authorList>
            <person name="Chiriac C."/>
            <person name="Salcher M."/>
            <person name="Ghai R."/>
            <person name="Kavagutti S V."/>
        </authorList>
    </citation>
    <scope>NUCLEOTIDE SEQUENCE</scope>
</reference>
<name>A0A6J7WSP1_9CAUD</name>
<evidence type="ECO:0000313" key="1">
    <source>
        <dbReference type="EMBL" id="CAB5220790.1"/>
    </source>
</evidence>
<sequence length="301" mass="36464">MSYRRGHGGEFFCYLLDQAITKRDFDQDERFGTFNRYEYVGVDFIFKTFVHHFIWCTFSDYETIEEYVDKEFGYPNKYNVSLRKNLSVKKMDNLIKAYNLYIKEDDKKDQLFNIKQYCEDICKKEYDNYFAVNFDPYTISNLHYNSTNRFGVPVKYFFDGSKNICLVNNKVDEYFYTLLWIYKRLPDLKYYPAAYKSAFKTPKEDLIEYFKFDKRKEYGTFPDELQIETFDLHYRGLNIDGDLSDLLGMKINLDYDRILAYAAKNRQMMIDLFDVDIFKDYTEEQIYAKFADYVNRVYDDI</sequence>
<proteinExistence type="predicted"/>
<accession>A0A6J7WSP1</accession>
<gene>
    <name evidence="1" type="ORF">UFOVP247_38</name>
</gene>
<organism evidence="1">
    <name type="scientific">uncultured Caudovirales phage</name>
    <dbReference type="NCBI Taxonomy" id="2100421"/>
    <lineage>
        <taxon>Viruses</taxon>
        <taxon>Duplodnaviria</taxon>
        <taxon>Heunggongvirae</taxon>
        <taxon>Uroviricota</taxon>
        <taxon>Caudoviricetes</taxon>
        <taxon>Peduoviridae</taxon>
        <taxon>Maltschvirus</taxon>
        <taxon>Maltschvirus maltsch</taxon>
    </lineage>
</organism>